<evidence type="ECO:0000259" key="3">
    <source>
        <dbReference type="Pfam" id="PF16539"/>
    </source>
</evidence>
<keyword evidence="8" id="KW-1185">Reference proteome</keyword>
<evidence type="ECO:0000313" key="5">
    <source>
        <dbReference type="EMBL" id="RAK00707.1"/>
    </source>
</evidence>
<keyword evidence="5" id="KW-0969">Cilium</keyword>
<evidence type="ECO:0000259" key="2">
    <source>
        <dbReference type="Pfam" id="PF16538"/>
    </source>
</evidence>
<dbReference type="Gene3D" id="2.40.10.410">
    <property type="entry name" value="FlgT, C-terminal domain"/>
    <property type="match status" value="1"/>
</dbReference>
<dbReference type="Gene3D" id="3.30.1660.40">
    <property type="entry name" value="FlgT, N-terminal domain"/>
    <property type="match status" value="1"/>
</dbReference>
<keyword evidence="5" id="KW-0966">Cell projection</keyword>
<dbReference type="Proteomes" id="UP000287865">
    <property type="component" value="Unassembled WGS sequence"/>
</dbReference>
<evidence type="ECO:0000313" key="6">
    <source>
        <dbReference type="EMBL" id="RUO27293.1"/>
    </source>
</evidence>
<dbReference type="OrthoDB" id="8778507at2"/>
<evidence type="ECO:0000313" key="7">
    <source>
        <dbReference type="Proteomes" id="UP000249203"/>
    </source>
</evidence>
<feature type="signal peptide" evidence="1">
    <location>
        <begin position="1"/>
        <end position="31"/>
    </location>
</feature>
<dbReference type="Pfam" id="PF16538">
    <property type="entry name" value="FlgT_C"/>
    <property type="match status" value="1"/>
</dbReference>
<dbReference type="Pfam" id="PF16548">
    <property type="entry name" value="FlgT_N"/>
    <property type="match status" value="1"/>
</dbReference>
<feature type="chain" id="PRO_5016312409" evidence="1">
    <location>
        <begin position="32"/>
        <end position="399"/>
    </location>
</feature>
<reference evidence="5 7" key="2">
    <citation type="submission" date="2018-06" db="EMBL/GenBank/DDBJ databases">
        <title>Genomic Encyclopedia of Type Strains, Phase III (KMG-III): the genomes of soil and plant-associated and newly described type strains.</title>
        <authorList>
            <person name="Whitman W."/>
        </authorList>
    </citation>
    <scope>NUCLEOTIDE SEQUENCE [LARGE SCALE GENOMIC DNA]</scope>
    <source>
        <strain evidence="5 7">CGMCC 1.15366</strain>
    </source>
</reference>
<dbReference type="Gene3D" id="3.40.50.10610">
    <property type="entry name" value="ABC-type transport auxiliary lipoprotein component"/>
    <property type="match status" value="1"/>
</dbReference>
<feature type="domain" description="Flagellar assembly protein T C-terminal" evidence="2">
    <location>
        <begin position="322"/>
        <end position="396"/>
    </location>
</feature>
<feature type="domain" description="Flagellar assembly protein T middle" evidence="3">
    <location>
        <begin position="123"/>
        <end position="277"/>
    </location>
</feature>
<dbReference type="InterPro" id="IPR038180">
    <property type="entry name" value="FlgT_N_sf"/>
</dbReference>
<accession>A0A327XAK9</accession>
<proteinExistence type="predicted"/>
<sequence>MRAYILTPYLWRAFCALWLLSAASVISPAHAEWYESSASAPIVAGNTERARAHAIENALRQSLDFAGGRLSSVEHVVNGVLQGSHFEWASDGVIEQAHLVRERRVNDHIEVTVRAHIRQAHAQCAAADFRKGVAVVPFEFAQAEQVRDGELWQLDRAASARFAQLLGRHSQSTFLEHLIERKVGFSDFRRANNEQQMAGFARRVGSETDAQYVIAGVFDDLSTQQRGRNLTFWTQPKQDRHLGLTIYLLDTASGELVTRAHVRDQIPWTFDYHEQVDPHSQRFWQSAYGDALERAMRDMVFGLDDKLECVEPRGQVIRVSGRDVNVNLGANHGLQAGHSLHIYHRGNFVDNQGIYREQWVLSPYQLEVTQVQQSSAQARVVNDQPGGNIQVNDRVVVRP</sequence>
<reference evidence="6 8" key="1">
    <citation type="journal article" date="2018" name="Front. Microbiol.">
        <title>Genome-Based Analysis Reveals the Taxonomy and Diversity of the Family Idiomarinaceae.</title>
        <authorList>
            <person name="Liu Y."/>
            <person name="Lai Q."/>
            <person name="Shao Z."/>
        </authorList>
    </citation>
    <scope>NUCLEOTIDE SEQUENCE [LARGE SCALE GENOMIC DNA]</scope>
    <source>
        <strain evidence="6 8">CF12-14</strain>
    </source>
</reference>
<evidence type="ECO:0000313" key="8">
    <source>
        <dbReference type="Proteomes" id="UP000287865"/>
    </source>
</evidence>
<gene>
    <name evidence="5" type="ORF">B0I24_102132</name>
    <name evidence="6" type="ORF">CWE07_04920</name>
</gene>
<dbReference type="Proteomes" id="UP000249203">
    <property type="component" value="Unassembled WGS sequence"/>
</dbReference>
<protein>
    <submittedName>
        <fullName evidence="5">Flagellar assembly T-like protein</fullName>
    </submittedName>
</protein>
<dbReference type="EMBL" id="PIPK01000003">
    <property type="protein sequence ID" value="RUO27293.1"/>
    <property type="molecule type" value="Genomic_DNA"/>
</dbReference>
<feature type="domain" description="Flagellar assembly protein T N-terminal" evidence="4">
    <location>
        <begin position="32"/>
        <end position="117"/>
    </location>
</feature>
<dbReference type="EMBL" id="QLMD01000002">
    <property type="protein sequence ID" value="RAK00707.1"/>
    <property type="molecule type" value="Genomic_DNA"/>
</dbReference>
<name>A0A327XAK9_9GAMM</name>
<dbReference type="Pfam" id="PF16539">
    <property type="entry name" value="FlgT_M"/>
    <property type="match status" value="1"/>
</dbReference>
<keyword evidence="1" id="KW-0732">Signal</keyword>
<dbReference type="InterPro" id="IPR032386">
    <property type="entry name" value="FlgT_M"/>
</dbReference>
<dbReference type="RefSeq" id="WP_111568495.1">
    <property type="nucleotide sequence ID" value="NZ_PIPK01000003.1"/>
</dbReference>
<keyword evidence="5" id="KW-0282">Flagellum</keyword>
<dbReference type="InterPro" id="IPR032370">
    <property type="entry name" value="FlgT_N"/>
</dbReference>
<dbReference type="AlphaFoldDB" id="A0A327XAK9"/>
<evidence type="ECO:0000256" key="1">
    <source>
        <dbReference type="SAM" id="SignalP"/>
    </source>
</evidence>
<comment type="caution">
    <text evidence="5">The sequence shown here is derived from an EMBL/GenBank/DDBJ whole genome shotgun (WGS) entry which is preliminary data.</text>
</comment>
<dbReference type="InterPro" id="IPR038165">
    <property type="entry name" value="FlgT_C_sf"/>
</dbReference>
<evidence type="ECO:0000259" key="4">
    <source>
        <dbReference type="Pfam" id="PF16548"/>
    </source>
</evidence>
<organism evidence="5 7">
    <name type="scientific">Aliidiomarina maris</name>
    <dbReference type="NCBI Taxonomy" id="531312"/>
    <lineage>
        <taxon>Bacteria</taxon>
        <taxon>Pseudomonadati</taxon>
        <taxon>Pseudomonadota</taxon>
        <taxon>Gammaproteobacteria</taxon>
        <taxon>Alteromonadales</taxon>
        <taxon>Idiomarinaceae</taxon>
        <taxon>Aliidiomarina</taxon>
    </lineage>
</organism>
<dbReference type="InterPro" id="IPR032388">
    <property type="entry name" value="FlgT_C"/>
</dbReference>